<dbReference type="Gene3D" id="3.40.50.300">
    <property type="entry name" value="P-loop containing nucleotide triphosphate hydrolases"/>
    <property type="match status" value="1"/>
</dbReference>
<feature type="domain" description="ABC transporter" evidence="15">
    <location>
        <begin position="4"/>
        <end position="236"/>
    </location>
</feature>
<dbReference type="InterPro" id="IPR051120">
    <property type="entry name" value="ABC_AA/LPS_Transport"/>
</dbReference>
<evidence type="ECO:0000256" key="8">
    <source>
        <dbReference type="ARBA" id="ARBA00022519"/>
    </source>
</evidence>
<keyword evidence="7" id="KW-0963">Cytoplasm</keyword>
<evidence type="ECO:0000256" key="6">
    <source>
        <dbReference type="ARBA" id="ARBA00022475"/>
    </source>
</evidence>
<dbReference type="InterPro" id="IPR003593">
    <property type="entry name" value="AAA+_ATPase"/>
</dbReference>
<comment type="caution">
    <text evidence="16">The sequence shown here is derived from an EMBL/GenBank/DDBJ whole genome shotgun (WGS) entry which is preliminary data.</text>
</comment>
<keyword evidence="12" id="KW-0472">Membrane</keyword>
<evidence type="ECO:0000256" key="3">
    <source>
        <dbReference type="ARBA" id="ARBA00010865"/>
    </source>
</evidence>
<dbReference type="InterPro" id="IPR032823">
    <property type="entry name" value="BCA_ABC_TP_C"/>
</dbReference>
<keyword evidence="10 16" id="KW-0067">ATP-binding</keyword>
<evidence type="ECO:0000256" key="2">
    <source>
        <dbReference type="ARBA" id="ARBA00004515"/>
    </source>
</evidence>
<evidence type="ECO:0000256" key="12">
    <source>
        <dbReference type="ARBA" id="ARBA00023136"/>
    </source>
</evidence>
<comment type="function">
    <text evidence="13">Part of the ABC transporter complex LptBFG involved in the translocation of lipopolysaccharide (LPS) from the inner membrane to the outer membrane. Probably responsible for energy coupling to the transport system.</text>
</comment>
<dbReference type="GO" id="GO:0016887">
    <property type="term" value="F:ATP hydrolysis activity"/>
    <property type="evidence" value="ECO:0007669"/>
    <property type="project" value="InterPro"/>
</dbReference>
<evidence type="ECO:0000256" key="10">
    <source>
        <dbReference type="ARBA" id="ARBA00022840"/>
    </source>
</evidence>
<name>A0A7J0BP21_9BACT</name>
<evidence type="ECO:0000256" key="11">
    <source>
        <dbReference type="ARBA" id="ARBA00022967"/>
    </source>
</evidence>
<dbReference type="Pfam" id="PF00005">
    <property type="entry name" value="ABC_tran"/>
    <property type="match status" value="1"/>
</dbReference>
<dbReference type="SUPFAM" id="SSF52540">
    <property type="entry name" value="P-loop containing nucleoside triphosphate hydrolases"/>
    <property type="match status" value="1"/>
</dbReference>
<dbReference type="InterPro" id="IPR030921">
    <property type="entry name" value="LPS_export_LptB"/>
</dbReference>
<dbReference type="EMBL" id="BLVP01000001">
    <property type="protein sequence ID" value="GFM35443.1"/>
    <property type="molecule type" value="Genomic_DNA"/>
</dbReference>
<evidence type="ECO:0000256" key="5">
    <source>
        <dbReference type="ARBA" id="ARBA00022448"/>
    </source>
</evidence>
<evidence type="ECO:0000256" key="4">
    <source>
        <dbReference type="ARBA" id="ARBA00017803"/>
    </source>
</evidence>
<comment type="similarity">
    <text evidence="3">Belongs to the ABC transporter superfamily. Outer membrane lipopolysaccharide export (TC 1.B.42) family.</text>
</comment>
<dbReference type="GO" id="GO:0005737">
    <property type="term" value="C:cytoplasm"/>
    <property type="evidence" value="ECO:0007669"/>
    <property type="project" value="UniProtKB-SubCell"/>
</dbReference>
<dbReference type="GO" id="GO:0005524">
    <property type="term" value="F:ATP binding"/>
    <property type="evidence" value="ECO:0007669"/>
    <property type="project" value="UniProtKB-KW"/>
</dbReference>
<dbReference type="InterPro" id="IPR003439">
    <property type="entry name" value="ABC_transporter-like_ATP-bd"/>
</dbReference>
<keyword evidence="5" id="KW-0813">Transport</keyword>
<dbReference type="InterPro" id="IPR027417">
    <property type="entry name" value="P-loop_NTPase"/>
</dbReference>
<sequence length="240" mass="26908">MSFLEAESLTKHYGKHEVVRGISLSMKQGEVVGLLGPNGAGKTTTFYMLIGIVKPTSGLVRYDGTDVTDWPLHERARVGLSYLPQESSIFRKLTVRQNLELILEHTGLPINVQRKRADMLLEEFRITRIADSMAMHLSGGERRRLEIARALIRKPRFILLDEPFAGIDPLAVDDIQSIIRGLSNRGIGVLISDHNVRETLNICDRAYLVYEGQIILNGTPSQIVNDPKARRVYLGEGFCL</sequence>
<dbReference type="RefSeq" id="WP_174408167.1">
    <property type="nucleotide sequence ID" value="NZ_BLVP01000001.1"/>
</dbReference>
<keyword evidence="9" id="KW-0547">Nucleotide-binding</keyword>
<evidence type="ECO:0000256" key="9">
    <source>
        <dbReference type="ARBA" id="ARBA00022741"/>
    </source>
</evidence>
<dbReference type="GO" id="GO:0043190">
    <property type="term" value="C:ATP-binding cassette (ABC) transporter complex"/>
    <property type="evidence" value="ECO:0007669"/>
    <property type="project" value="InterPro"/>
</dbReference>
<dbReference type="PANTHER" id="PTHR45772">
    <property type="entry name" value="CONSERVED COMPONENT OF ABC TRANSPORTER FOR NATURAL AMINO ACIDS-RELATED"/>
    <property type="match status" value="1"/>
</dbReference>
<keyword evidence="6" id="KW-1003">Cell membrane</keyword>
<evidence type="ECO:0000256" key="14">
    <source>
        <dbReference type="ARBA" id="ARBA00026081"/>
    </source>
</evidence>
<reference evidence="16 17" key="1">
    <citation type="submission" date="2020-05" db="EMBL/GenBank/DDBJ databases">
        <title>Draft genome sequence of Desulfovibrio psychrotolerans JS1T.</title>
        <authorList>
            <person name="Ueno A."/>
            <person name="Tamazawa S."/>
            <person name="Tamamura S."/>
            <person name="Murakami T."/>
            <person name="Kiyama T."/>
            <person name="Inomata H."/>
            <person name="Amano Y."/>
            <person name="Miyakawa K."/>
            <person name="Tamaki H."/>
            <person name="Naganuma T."/>
            <person name="Kaneko K."/>
        </authorList>
    </citation>
    <scope>NUCLEOTIDE SEQUENCE [LARGE SCALE GENOMIC DNA]</scope>
    <source>
        <strain evidence="16 17">JS1</strain>
    </source>
</reference>
<protein>
    <recommendedName>
        <fullName evidence="4">Lipopolysaccharide export system ATP-binding protein LptB</fullName>
    </recommendedName>
</protein>
<dbReference type="AlphaFoldDB" id="A0A7J0BP21"/>
<comment type="subcellular location">
    <subcellularLocation>
        <location evidence="2">Cell inner membrane</location>
        <topology evidence="2">Peripheral membrane protein</topology>
        <orientation evidence="2">Cytoplasmic side</orientation>
    </subcellularLocation>
    <subcellularLocation>
        <location evidence="1">Cytoplasm</location>
    </subcellularLocation>
</comment>
<gene>
    <name evidence="16" type="ORF">DSM19430T_01270</name>
</gene>
<accession>A0A7J0BP21</accession>
<organism evidence="16 17">
    <name type="scientific">Desulfovibrio psychrotolerans</name>
    <dbReference type="NCBI Taxonomy" id="415242"/>
    <lineage>
        <taxon>Bacteria</taxon>
        <taxon>Pseudomonadati</taxon>
        <taxon>Thermodesulfobacteriota</taxon>
        <taxon>Desulfovibrionia</taxon>
        <taxon>Desulfovibrionales</taxon>
        <taxon>Desulfovibrionaceae</taxon>
        <taxon>Desulfovibrio</taxon>
    </lineage>
</organism>
<dbReference type="SMART" id="SM00382">
    <property type="entry name" value="AAA"/>
    <property type="match status" value="1"/>
</dbReference>
<evidence type="ECO:0000313" key="16">
    <source>
        <dbReference type="EMBL" id="GFM35443.1"/>
    </source>
</evidence>
<dbReference type="GO" id="GO:0055085">
    <property type="term" value="P:transmembrane transport"/>
    <property type="evidence" value="ECO:0007669"/>
    <property type="project" value="InterPro"/>
</dbReference>
<evidence type="ECO:0000256" key="13">
    <source>
        <dbReference type="ARBA" id="ARBA00024818"/>
    </source>
</evidence>
<keyword evidence="11" id="KW-1278">Translocase</keyword>
<dbReference type="Pfam" id="PF12399">
    <property type="entry name" value="BCA_ABC_TP_C"/>
    <property type="match status" value="1"/>
</dbReference>
<evidence type="ECO:0000259" key="15">
    <source>
        <dbReference type="PROSITE" id="PS50893"/>
    </source>
</evidence>
<dbReference type="PANTHER" id="PTHR45772:SF10">
    <property type="entry name" value="LIPOPOLYSACCHARIDE EXPORT SYSTEM ATP-BINDING PROTEIN LPTB"/>
    <property type="match status" value="1"/>
</dbReference>
<evidence type="ECO:0000256" key="1">
    <source>
        <dbReference type="ARBA" id="ARBA00004496"/>
    </source>
</evidence>
<dbReference type="CDD" id="cd03218">
    <property type="entry name" value="ABC_YhbG"/>
    <property type="match status" value="1"/>
</dbReference>
<comment type="subunit">
    <text evidence="14">Component of the lipopolysaccharide transport and assembly complex. The LptBFG transporter is composed of two ATP-binding proteins (LptB) and two transmembrane proteins (LptF and LptG).</text>
</comment>
<dbReference type="InterPro" id="IPR017871">
    <property type="entry name" value="ABC_transporter-like_CS"/>
</dbReference>
<evidence type="ECO:0000313" key="17">
    <source>
        <dbReference type="Proteomes" id="UP000503820"/>
    </source>
</evidence>
<dbReference type="Proteomes" id="UP000503820">
    <property type="component" value="Unassembled WGS sequence"/>
</dbReference>
<dbReference type="FunFam" id="3.40.50.300:FF:000151">
    <property type="entry name" value="Lipopolysaccharide ABC transporter ATP-binding protein"/>
    <property type="match status" value="1"/>
</dbReference>
<keyword evidence="8" id="KW-0997">Cell inner membrane</keyword>
<dbReference type="NCBIfam" id="TIGR04406">
    <property type="entry name" value="LPS_export_lptB"/>
    <property type="match status" value="1"/>
</dbReference>
<dbReference type="PROSITE" id="PS50893">
    <property type="entry name" value="ABC_TRANSPORTER_2"/>
    <property type="match status" value="1"/>
</dbReference>
<keyword evidence="17" id="KW-1185">Reference proteome</keyword>
<proteinExistence type="inferred from homology"/>
<evidence type="ECO:0000256" key="7">
    <source>
        <dbReference type="ARBA" id="ARBA00022490"/>
    </source>
</evidence>
<dbReference type="PROSITE" id="PS00211">
    <property type="entry name" value="ABC_TRANSPORTER_1"/>
    <property type="match status" value="1"/>
</dbReference>